<gene>
    <name evidence="1" type="ORF">GCM10009737_06730</name>
</gene>
<evidence type="ECO:0008006" key="3">
    <source>
        <dbReference type="Google" id="ProtNLM"/>
    </source>
</evidence>
<sequence length="314" mass="33276">MDATGRVDCHQHVWPAALVEALRRRRVAPYLDGWTLHLDGEPPYEVDAADHDVELRAKQDRADGVGLTLLSLSSPLGVEHLPADDAHALVEAWHAPEADLAAHHRRWAAPVLGEADLAGLARTLARPDVVGLQVPATAMADPWALERLAPWLAVAEGAGLPVMVHPGPAARSSAVVPGWWPALTSYPAQQAAAWFAWHAVGRSLLPGLRIAFVGLAGLALLHHERLTARGGAFGAVDPGVFYEVSSYGARAVDAVARVVGVDPLVAGSDRPYAVPFDPATDPGLGEAFARAVSTVNPHRLLHDPTNDLTNGGHR</sequence>
<reference evidence="2" key="1">
    <citation type="journal article" date="2019" name="Int. J. Syst. Evol. Microbiol.">
        <title>The Global Catalogue of Microorganisms (GCM) 10K type strain sequencing project: providing services to taxonomists for standard genome sequencing and annotation.</title>
        <authorList>
            <consortium name="The Broad Institute Genomics Platform"/>
            <consortium name="The Broad Institute Genome Sequencing Center for Infectious Disease"/>
            <person name="Wu L."/>
            <person name="Ma J."/>
        </authorList>
    </citation>
    <scope>NUCLEOTIDE SEQUENCE [LARGE SCALE GENOMIC DNA]</scope>
    <source>
        <strain evidence="2">JCM 14046</strain>
    </source>
</reference>
<dbReference type="InterPro" id="IPR032466">
    <property type="entry name" value="Metal_Hydrolase"/>
</dbReference>
<name>A0ABP5AB23_9ACTN</name>
<organism evidence="1 2">
    <name type="scientific">Nocardioides lentus</name>
    <dbReference type="NCBI Taxonomy" id="338077"/>
    <lineage>
        <taxon>Bacteria</taxon>
        <taxon>Bacillati</taxon>
        <taxon>Actinomycetota</taxon>
        <taxon>Actinomycetes</taxon>
        <taxon>Propionibacteriales</taxon>
        <taxon>Nocardioidaceae</taxon>
        <taxon>Nocardioides</taxon>
    </lineage>
</organism>
<proteinExistence type="predicted"/>
<comment type="caution">
    <text evidence="1">The sequence shown here is derived from an EMBL/GenBank/DDBJ whole genome shotgun (WGS) entry which is preliminary data.</text>
</comment>
<evidence type="ECO:0000313" key="1">
    <source>
        <dbReference type="EMBL" id="GAA1908354.1"/>
    </source>
</evidence>
<evidence type="ECO:0000313" key="2">
    <source>
        <dbReference type="Proteomes" id="UP001501612"/>
    </source>
</evidence>
<dbReference type="SUPFAM" id="SSF51556">
    <property type="entry name" value="Metallo-dependent hydrolases"/>
    <property type="match status" value="1"/>
</dbReference>
<dbReference type="RefSeq" id="WP_344003691.1">
    <property type="nucleotide sequence ID" value="NZ_BAAAMY010000001.1"/>
</dbReference>
<dbReference type="Proteomes" id="UP001501612">
    <property type="component" value="Unassembled WGS sequence"/>
</dbReference>
<accession>A0ABP5AB23</accession>
<keyword evidence="2" id="KW-1185">Reference proteome</keyword>
<dbReference type="Gene3D" id="3.20.20.140">
    <property type="entry name" value="Metal-dependent hydrolases"/>
    <property type="match status" value="1"/>
</dbReference>
<protein>
    <recommendedName>
        <fullName evidence="3">Amidohydrolase</fullName>
    </recommendedName>
</protein>
<dbReference type="EMBL" id="BAAAMY010000001">
    <property type="protein sequence ID" value="GAA1908354.1"/>
    <property type="molecule type" value="Genomic_DNA"/>
</dbReference>